<feature type="compositionally biased region" description="Polar residues" evidence="1">
    <location>
        <begin position="71"/>
        <end position="90"/>
    </location>
</feature>
<dbReference type="PANTHER" id="PTHR28187">
    <property type="entry name" value="PROTEIN RCR1-RELATED"/>
    <property type="match status" value="1"/>
</dbReference>
<dbReference type="GO" id="GO:0016192">
    <property type="term" value="P:vesicle-mediated transport"/>
    <property type="evidence" value="ECO:0007669"/>
    <property type="project" value="TreeGrafter"/>
</dbReference>
<keyword evidence="2" id="KW-1133">Transmembrane helix</keyword>
<reference evidence="3 4" key="1">
    <citation type="submission" date="2023-11" db="EMBL/GenBank/DDBJ databases">
        <title>An acidophilic fungus is an integral part of prey digestion in a carnivorous sundew plant.</title>
        <authorList>
            <person name="Tsai I.J."/>
        </authorList>
    </citation>
    <scope>NUCLEOTIDE SEQUENCE [LARGE SCALE GENOMIC DNA]</scope>
    <source>
        <strain evidence="3">169a</strain>
    </source>
</reference>
<name>A0AAQ3M481_9PEZI</name>
<dbReference type="AlphaFoldDB" id="A0AAQ3M481"/>
<organism evidence="3 4">
    <name type="scientific">Acrodontium crateriforme</name>
    <dbReference type="NCBI Taxonomy" id="150365"/>
    <lineage>
        <taxon>Eukaryota</taxon>
        <taxon>Fungi</taxon>
        <taxon>Dikarya</taxon>
        <taxon>Ascomycota</taxon>
        <taxon>Pezizomycotina</taxon>
        <taxon>Dothideomycetes</taxon>
        <taxon>Dothideomycetidae</taxon>
        <taxon>Mycosphaerellales</taxon>
        <taxon>Teratosphaeriaceae</taxon>
        <taxon>Acrodontium</taxon>
    </lineage>
</organism>
<keyword evidence="4" id="KW-1185">Reference proteome</keyword>
<accession>A0AAQ3M481</accession>
<protein>
    <submittedName>
        <fullName evidence="3">Uncharacterized protein</fullName>
    </submittedName>
</protein>
<keyword evidence="2" id="KW-0812">Transmembrane</keyword>
<keyword evidence="2" id="KW-0472">Membrane</keyword>
<dbReference type="PANTHER" id="PTHR28187:SF1">
    <property type="entry name" value="PROTEIN RCR1-RELATED"/>
    <property type="match status" value="1"/>
</dbReference>
<evidence type="ECO:0000256" key="1">
    <source>
        <dbReference type="SAM" id="MobiDB-lite"/>
    </source>
</evidence>
<evidence type="ECO:0000313" key="4">
    <source>
        <dbReference type="Proteomes" id="UP001303373"/>
    </source>
</evidence>
<proteinExistence type="predicted"/>
<feature type="compositionally biased region" description="Basic and acidic residues" evidence="1">
    <location>
        <begin position="91"/>
        <end position="113"/>
    </location>
</feature>
<dbReference type="Proteomes" id="UP001303373">
    <property type="component" value="Chromosome 6"/>
</dbReference>
<dbReference type="Pfam" id="PF12273">
    <property type="entry name" value="RCR"/>
    <property type="match status" value="1"/>
</dbReference>
<dbReference type="EMBL" id="CP138585">
    <property type="protein sequence ID" value="WPH01527.1"/>
    <property type="molecule type" value="Genomic_DNA"/>
</dbReference>
<evidence type="ECO:0000256" key="2">
    <source>
        <dbReference type="SAM" id="Phobius"/>
    </source>
</evidence>
<gene>
    <name evidence="3" type="ORF">R9X50_00437300</name>
</gene>
<feature type="transmembrane region" description="Helical" evidence="2">
    <location>
        <begin position="20"/>
        <end position="42"/>
    </location>
</feature>
<sequence>MSNCFINEFGNEACTDGDWIIWGRWVVVAAVIVVVLGIYLVFSCVSARRRHKAGAKPYIGTQWALGPNPPQYNSTETLPSYPHNTNNRSQLGDHDVEAQRIPDVAHEPADRKH</sequence>
<dbReference type="InterPro" id="IPR020999">
    <property type="entry name" value="Chitin_synth_reg_RCR"/>
</dbReference>
<evidence type="ECO:0000313" key="3">
    <source>
        <dbReference type="EMBL" id="WPH01527.1"/>
    </source>
</evidence>
<feature type="region of interest" description="Disordered" evidence="1">
    <location>
        <begin position="66"/>
        <end position="113"/>
    </location>
</feature>